<sequence length="161" mass="17962">FWLIYEPVLSATVVQVVDGILVDQTPAFLDSIRLTTFTLGTKAPRVESVKTFPKTDPDVVLMDWRVAFTPTDTEDMTPKDLRAQINPKICLTIRVGKGIIGAGMPILVEDMSFKGYMRIKLKLTSNFPHIKTLDFCFLEPPTIDYALKPVGGETFGMDIAH</sequence>
<dbReference type="Proteomes" id="UP000780801">
    <property type="component" value="Unassembled WGS sequence"/>
</dbReference>
<dbReference type="CDD" id="cd21678">
    <property type="entry name" value="SMP_TCB"/>
    <property type="match status" value="1"/>
</dbReference>
<comment type="subcellular location">
    <subcellularLocation>
        <location evidence="1">Membrane</location>
    </subcellularLocation>
</comment>
<proteinExistence type="predicted"/>
<dbReference type="PANTHER" id="PTHR46980:SF2">
    <property type="entry name" value="TRICALBIN-1-RELATED"/>
    <property type="match status" value="1"/>
</dbReference>
<dbReference type="EMBL" id="JAABOA010007609">
    <property type="protein sequence ID" value="KAF9539662.1"/>
    <property type="molecule type" value="Genomic_DNA"/>
</dbReference>
<organism evidence="7 8">
    <name type="scientific">Lunasporangiospora selenospora</name>
    <dbReference type="NCBI Taxonomy" id="979761"/>
    <lineage>
        <taxon>Eukaryota</taxon>
        <taxon>Fungi</taxon>
        <taxon>Fungi incertae sedis</taxon>
        <taxon>Mucoromycota</taxon>
        <taxon>Mortierellomycotina</taxon>
        <taxon>Mortierellomycetes</taxon>
        <taxon>Mortierellales</taxon>
        <taxon>Mortierellaceae</taxon>
        <taxon>Lunasporangiospora</taxon>
    </lineage>
</organism>
<dbReference type="PANTHER" id="PTHR46980">
    <property type="entry name" value="TRICALBIN-1-RELATED"/>
    <property type="match status" value="1"/>
</dbReference>
<evidence type="ECO:0000256" key="2">
    <source>
        <dbReference type="ARBA" id="ARBA00022448"/>
    </source>
</evidence>
<feature type="non-terminal residue" evidence="7">
    <location>
        <position position="161"/>
    </location>
</feature>
<dbReference type="InterPro" id="IPR052455">
    <property type="entry name" value="Tricalbin_domain"/>
</dbReference>
<gene>
    <name evidence="7" type="ORF">BGW38_009926</name>
</gene>
<evidence type="ECO:0000259" key="6">
    <source>
        <dbReference type="PROSITE" id="PS51847"/>
    </source>
</evidence>
<feature type="non-terminal residue" evidence="7">
    <location>
        <position position="1"/>
    </location>
</feature>
<keyword evidence="5" id="KW-0472">Membrane</keyword>
<keyword evidence="2" id="KW-0813">Transport</keyword>
<dbReference type="PROSITE" id="PS51847">
    <property type="entry name" value="SMP"/>
    <property type="match status" value="1"/>
</dbReference>
<evidence type="ECO:0000256" key="3">
    <source>
        <dbReference type="ARBA" id="ARBA00023055"/>
    </source>
</evidence>
<name>A0A9P6JZS9_9FUNG</name>
<accession>A0A9P6JZS9</accession>
<evidence type="ECO:0000256" key="4">
    <source>
        <dbReference type="ARBA" id="ARBA00023121"/>
    </source>
</evidence>
<keyword evidence="3" id="KW-0445">Lipid transport</keyword>
<dbReference type="GO" id="GO:0006869">
    <property type="term" value="P:lipid transport"/>
    <property type="evidence" value="ECO:0007669"/>
    <property type="project" value="UniProtKB-KW"/>
</dbReference>
<dbReference type="OrthoDB" id="1029639at2759"/>
<dbReference type="Pfam" id="PF25669">
    <property type="entry name" value="SMP_MUG190-like"/>
    <property type="match status" value="1"/>
</dbReference>
<evidence type="ECO:0000256" key="1">
    <source>
        <dbReference type="ARBA" id="ARBA00004370"/>
    </source>
</evidence>
<dbReference type="GO" id="GO:0008289">
    <property type="term" value="F:lipid binding"/>
    <property type="evidence" value="ECO:0007669"/>
    <property type="project" value="UniProtKB-KW"/>
</dbReference>
<reference evidence="7" key="1">
    <citation type="journal article" date="2020" name="Fungal Divers.">
        <title>Resolving the Mortierellaceae phylogeny through synthesis of multi-gene phylogenetics and phylogenomics.</title>
        <authorList>
            <person name="Vandepol N."/>
            <person name="Liber J."/>
            <person name="Desiro A."/>
            <person name="Na H."/>
            <person name="Kennedy M."/>
            <person name="Barry K."/>
            <person name="Grigoriev I.V."/>
            <person name="Miller A.N."/>
            <person name="O'Donnell K."/>
            <person name="Stajich J.E."/>
            <person name="Bonito G."/>
        </authorList>
    </citation>
    <scope>NUCLEOTIDE SEQUENCE</scope>
    <source>
        <strain evidence="7">KOD1015</strain>
    </source>
</reference>
<protein>
    <recommendedName>
        <fullName evidence="6">SMP-LTD domain-containing protein</fullName>
    </recommendedName>
</protein>
<evidence type="ECO:0000313" key="7">
    <source>
        <dbReference type="EMBL" id="KAF9539662.1"/>
    </source>
</evidence>
<dbReference type="AlphaFoldDB" id="A0A9P6JZS9"/>
<comment type="caution">
    <text evidence="7">The sequence shown here is derived from an EMBL/GenBank/DDBJ whole genome shotgun (WGS) entry which is preliminary data.</text>
</comment>
<keyword evidence="4" id="KW-0446">Lipid-binding</keyword>
<dbReference type="InterPro" id="IPR031468">
    <property type="entry name" value="SMP_LBD"/>
</dbReference>
<dbReference type="GO" id="GO:0016020">
    <property type="term" value="C:membrane"/>
    <property type="evidence" value="ECO:0007669"/>
    <property type="project" value="UniProtKB-SubCell"/>
</dbReference>
<keyword evidence="8" id="KW-1185">Reference proteome</keyword>
<evidence type="ECO:0000313" key="8">
    <source>
        <dbReference type="Proteomes" id="UP000780801"/>
    </source>
</evidence>
<feature type="domain" description="SMP-LTD" evidence="6">
    <location>
        <begin position="1"/>
        <end position="161"/>
    </location>
</feature>
<evidence type="ECO:0000256" key="5">
    <source>
        <dbReference type="ARBA" id="ARBA00023136"/>
    </source>
</evidence>